<feature type="transmembrane region" description="Helical" evidence="1">
    <location>
        <begin position="201"/>
        <end position="222"/>
    </location>
</feature>
<accession>A0A1N6W6T8</accession>
<protein>
    <submittedName>
        <fullName evidence="2">Uncharacterized protein</fullName>
    </submittedName>
</protein>
<organism evidence="2 3">
    <name type="scientific">Marinobacterium stanieri</name>
    <dbReference type="NCBI Taxonomy" id="49186"/>
    <lineage>
        <taxon>Bacteria</taxon>
        <taxon>Pseudomonadati</taxon>
        <taxon>Pseudomonadota</taxon>
        <taxon>Gammaproteobacteria</taxon>
        <taxon>Oceanospirillales</taxon>
        <taxon>Oceanospirillaceae</taxon>
        <taxon>Marinobacterium</taxon>
    </lineage>
</organism>
<keyword evidence="1" id="KW-1133">Transmembrane helix</keyword>
<evidence type="ECO:0000256" key="1">
    <source>
        <dbReference type="SAM" id="Phobius"/>
    </source>
</evidence>
<feature type="transmembrane region" description="Helical" evidence="1">
    <location>
        <begin position="234"/>
        <end position="254"/>
    </location>
</feature>
<gene>
    <name evidence="2" type="ORF">SAMN05421647_1108</name>
</gene>
<keyword evidence="1" id="KW-0812">Transmembrane</keyword>
<name>A0A1N6W6T8_9GAMM</name>
<keyword evidence="1" id="KW-0472">Membrane</keyword>
<feature type="transmembrane region" description="Helical" evidence="1">
    <location>
        <begin position="7"/>
        <end position="30"/>
    </location>
</feature>
<proteinExistence type="predicted"/>
<dbReference type="RefSeq" id="WP_076465118.1">
    <property type="nucleotide sequence ID" value="NZ_FTMN01000010.1"/>
</dbReference>
<reference evidence="2 3" key="1">
    <citation type="submission" date="2017-01" db="EMBL/GenBank/DDBJ databases">
        <authorList>
            <person name="Mah S.A."/>
            <person name="Swanson W.J."/>
            <person name="Moy G.W."/>
            <person name="Vacquier V.D."/>
        </authorList>
    </citation>
    <scope>NUCLEOTIDE SEQUENCE [LARGE SCALE GENOMIC DNA]</scope>
    <source>
        <strain evidence="2 3">DSM 7027</strain>
    </source>
</reference>
<keyword evidence="3" id="KW-1185">Reference proteome</keyword>
<evidence type="ECO:0000313" key="2">
    <source>
        <dbReference type="EMBL" id="SIQ85666.1"/>
    </source>
</evidence>
<feature type="transmembrane region" description="Helical" evidence="1">
    <location>
        <begin position="266"/>
        <end position="286"/>
    </location>
</feature>
<dbReference type="AlphaFoldDB" id="A0A1N6W6T8"/>
<dbReference type="EMBL" id="FTMN01000010">
    <property type="protein sequence ID" value="SIQ85666.1"/>
    <property type="molecule type" value="Genomic_DNA"/>
</dbReference>
<evidence type="ECO:0000313" key="3">
    <source>
        <dbReference type="Proteomes" id="UP000186895"/>
    </source>
</evidence>
<dbReference type="Proteomes" id="UP000186895">
    <property type="component" value="Unassembled WGS sequence"/>
</dbReference>
<sequence>MGTGERVLHWVATLFIPVLLFFLAPIWGGILEEKKSLEYMIIGEDELLDSDVLLDYWPDIEIKNSDESISDVFYTAIKITNAGKVPIRSDDFEGPVKFEFKEKEEILKTKIVISSPESLPASASFENGQLVIDPLLMNPDDWFVVAVLSGQKLEITKAIARIVGVENIKEREIPRHHGLALKIVEPADRANVTKETLVLNISTYSLIIIAFISAFSAFFFYFKFDDSEDSRESFIYIVMGFNAYVIAIFSTIMIPKSYFVSESESWFSYVFAFGVLLFSGSLFYWLRKKLILSK</sequence>